<comment type="caution">
    <text evidence="1">The sequence shown here is derived from an EMBL/GenBank/DDBJ whole genome shotgun (WGS) entry which is preliminary data.</text>
</comment>
<organism evidence="1 2">
    <name type="scientific">Streptomyces spiralis</name>
    <dbReference type="NCBI Taxonomy" id="66376"/>
    <lineage>
        <taxon>Bacteria</taxon>
        <taxon>Bacillati</taxon>
        <taxon>Actinomycetota</taxon>
        <taxon>Actinomycetes</taxon>
        <taxon>Kitasatosporales</taxon>
        <taxon>Streptomycetaceae</taxon>
        <taxon>Streptomyces</taxon>
    </lineage>
</organism>
<sequence>MNSIPEPFDRSLPSPLADLAALRSSGEDSVVATDRLSSRQRAMYVATELDENLATRIANDVDLRLVLLTGSAGGGKSALIRQLQRRLPPGTLTRVVEDATHADSPSEGQTDRLADILAGFEDGVPGAGDLTVMAANTGLLLELHREFRDRAREPLAEVVAYALHVLGVPGTRAVTPTRRAELSTAVLVVDLDQRPTSGGERRLLRSMLSALHPDSPDGVLAGAPRCQTCTVKAWCAPRTNVELLADSRIGEALDEAIEHVAMRRGRDVAPRQLWDSVDELALGGISTEGDPCDAVARIATDRNAGAVWAHLLPNGAFVHPQSAVTRELAELDPSYRASDEAHAIIASVGISPADDRRMLERLLGHGGSDVLHAVVTAASALEQGVAANAARGLVRAHWLVRLIPLGPVVPDEFKAAVAAQEEAEDRVIEVVCEGLVQAFGRKAERKSYLPTESLGESREARVLVQVELEDEVQLLDQYAQTLNPEGSAVVGRRPLTARLKIGKSTVDLDLPLYQLLQLAGDGSLPATVDIERFHALRYAAERVGRAASDDIDRPLLITDDTHGTAFLVSSQQRRGKQRLKIEKVA</sequence>
<dbReference type="RefSeq" id="WP_189902308.1">
    <property type="nucleotide sequence ID" value="NZ_BNBC01000018.1"/>
</dbReference>
<dbReference type="EMBL" id="BNBC01000018">
    <property type="protein sequence ID" value="GHE81458.1"/>
    <property type="molecule type" value="Genomic_DNA"/>
</dbReference>
<reference evidence="1" key="1">
    <citation type="journal article" date="2014" name="Int. J. Syst. Evol. Microbiol.">
        <title>Complete genome sequence of Corynebacterium casei LMG S-19264T (=DSM 44701T), isolated from a smear-ripened cheese.</title>
        <authorList>
            <consortium name="US DOE Joint Genome Institute (JGI-PGF)"/>
            <person name="Walter F."/>
            <person name="Albersmeier A."/>
            <person name="Kalinowski J."/>
            <person name="Ruckert C."/>
        </authorList>
    </citation>
    <scope>NUCLEOTIDE SEQUENCE</scope>
    <source>
        <strain evidence="1">JCM 3302</strain>
    </source>
</reference>
<reference evidence="1" key="2">
    <citation type="submission" date="2020-09" db="EMBL/GenBank/DDBJ databases">
        <authorList>
            <person name="Sun Q."/>
            <person name="Ohkuma M."/>
        </authorList>
    </citation>
    <scope>NUCLEOTIDE SEQUENCE</scope>
    <source>
        <strain evidence="1">JCM 3302</strain>
    </source>
</reference>
<protein>
    <submittedName>
        <fullName evidence="1">Uncharacterized protein</fullName>
    </submittedName>
</protein>
<proteinExistence type="predicted"/>
<gene>
    <name evidence="1" type="ORF">GCM10014715_41310</name>
</gene>
<keyword evidence="2" id="KW-1185">Reference proteome</keyword>
<evidence type="ECO:0000313" key="2">
    <source>
        <dbReference type="Proteomes" id="UP000641386"/>
    </source>
</evidence>
<evidence type="ECO:0000313" key="1">
    <source>
        <dbReference type="EMBL" id="GHE81458.1"/>
    </source>
</evidence>
<name>A0A919A1W0_9ACTN</name>
<dbReference type="AlphaFoldDB" id="A0A919A1W0"/>
<dbReference type="Proteomes" id="UP000641386">
    <property type="component" value="Unassembled WGS sequence"/>
</dbReference>
<accession>A0A919A1W0</accession>